<accession>A0AAV5RZJ4</accession>
<sequence>MKPLNIVQDNRRFHKPKINSAHNHQSVKSAAIHNGFSVSVYSRDDENFDGGSGSNSPVYPRPLLLTKPVKARSTVEVRRPLEKIKQLPPTFEVDVTDIPLHDETSMIDLRMLSKVYDRRGVDFPPFFRTYDYESRYDKDDLVKLTIENDTAFRKRPVRFGKEMEYRELKRSVTTLDYISYYLLGIDRSGYFELAKERAHFMDFPMSHYTVPLEQKDPALGQPDDLFEENDFDFDSSGDSDEPGFEI</sequence>
<feature type="region of interest" description="Disordered" evidence="1">
    <location>
        <begin position="217"/>
        <end position="246"/>
    </location>
</feature>
<reference evidence="2 3" key="1">
    <citation type="journal article" date="2023" name="Elife">
        <title>Identification of key yeast species and microbe-microbe interactions impacting larval growth of Drosophila in the wild.</title>
        <authorList>
            <person name="Mure A."/>
            <person name="Sugiura Y."/>
            <person name="Maeda R."/>
            <person name="Honda K."/>
            <person name="Sakurai N."/>
            <person name="Takahashi Y."/>
            <person name="Watada M."/>
            <person name="Katoh T."/>
            <person name="Gotoh A."/>
            <person name="Gotoh Y."/>
            <person name="Taniguchi I."/>
            <person name="Nakamura K."/>
            <person name="Hayashi T."/>
            <person name="Katayama T."/>
            <person name="Uemura T."/>
            <person name="Hattori Y."/>
        </authorList>
    </citation>
    <scope>NUCLEOTIDE SEQUENCE [LARGE SCALE GENOMIC DNA]</scope>
    <source>
        <strain evidence="2 3">KH-74</strain>
    </source>
</reference>
<dbReference type="AlphaFoldDB" id="A0AAV5RZJ4"/>
<organism evidence="2 3">
    <name type="scientific">Maudiozyma humilis</name>
    <name type="common">Sour dough yeast</name>
    <name type="synonym">Kazachstania humilis</name>
    <dbReference type="NCBI Taxonomy" id="51915"/>
    <lineage>
        <taxon>Eukaryota</taxon>
        <taxon>Fungi</taxon>
        <taxon>Dikarya</taxon>
        <taxon>Ascomycota</taxon>
        <taxon>Saccharomycotina</taxon>
        <taxon>Saccharomycetes</taxon>
        <taxon>Saccharomycetales</taxon>
        <taxon>Saccharomycetaceae</taxon>
        <taxon>Maudiozyma</taxon>
    </lineage>
</organism>
<evidence type="ECO:0000313" key="3">
    <source>
        <dbReference type="Proteomes" id="UP001377567"/>
    </source>
</evidence>
<evidence type="ECO:0000313" key="2">
    <source>
        <dbReference type="EMBL" id="GMM56023.1"/>
    </source>
</evidence>
<keyword evidence="3" id="KW-1185">Reference proteome</keyword>
<dbReference type="Proteomes" id="UP001377567">
    <property type="component" value="Unassembled WGS sequence"/>
</dbReference>
<feature type="compositionally biased region" description="Acidic residues" evidence="1">
    <location>
        <begin position="224"/>
        <end position="246"/>
    </location>
</feature>
<proteinExistence type="predicted"/>
<comment type="caution">
    <text evidence="2">The sequence shown here is derived from an EMBL/GenBank/DDBJ whole genome shotgun (WGS) entry which is preliminary data.</text>
</comment>
<dbReference type="EMBL" id="BTGD01000006">
    <property type="protein sequence ID" value="GMM56023.1"/>
    <property type="molecule type" value="Genomic_DNA"/>
</dbReference>
<gene>
    <name evidence="2" type="ORF">DAKH74_026390</name>
</gene>
<name>A0AAV5RZJ4_MAUHU</name>
<protein>
    <submittedName>
        <fullName evidence="2">Isc10 protein</fullName>
    </submittedName>
</protein>
<evidence type="ECO:0000256" key="1">
    <source>
        <dbReference type="SAM" id="MobiDB-lite"/>
    </source>
</evidence>